<proteinExistence type="inferred from homology"/>
<dbReference type="Pfam" id="PF02594">
    <property type="entry name" value="DUF167"/>
    <property type="match status" value="1"/>
</dbReference>
<dbReference type="Proteomes" id="UP001317705">
    <property type="component" value="Chromosome"/>
</dbReference>
<dbReference type="InterPro" id="IPR003746">
    <property type="entry name" value="DUF167"/>
</dbReference>
<dbReference type="HAMAP" id="MF_00634">
    <property type="entry name" value="UPF0235"/>
    <property type="match status" value="1"/>
</dbReference>
<dbReference type="InterPro" id="IPR036591">
    <property type="entry name" value="YggU-like_sf"/>
</dbReference>
<accession>A0ABN6VS94</accession>
<evidence type="ECO:0000256" key="1">
    <source>
        <dbReference type="ARBA" id="ARBA00010364"/>
    </source>
</evidence>
<protein>
    <recommendedName>
        <fullName evidence="2">UPF0235 protein GURASL_11650</fullName>
    </recommendedName>
</protein>
<dbReference type="NCBIfam" id="TIGR00251">
    <property type="entry name" value="DUF167 family protein"/>
    <property type="match status" value="1"/>
</dbReference>
<dbReference type="SUPFAM" id="SSF69786">
    <property type="entry name" value="YggU-like"/>
    <property type="match status" value="1"/>
</dbReference>
<dbReference type="EMBL" id="AP027151">
    <property type="protein sequence ID" value="BDV42242.1"/>
    <property type="molecule type" value="Genomic_DNA"/>
</dbReference>
<reference evidence="3 4" key="1">
    <citation type="submission" date="2022-12" db="EMBL/GenBank/DDBJ databases">
        <title>Polyphasic characterization of Geotalea uranireducens NIT-SL11 newly isolated from a complex of sewage sludge and microbially reduced graphene oxide.</title>
        <authorList>
            <person name="Xie L."/>
            <person name="Yoshida N."/>
            <person name="Meng L."/>
        </authorList>
    </citation>
    <scope>NUCLEOTIDE SEQUENCE [LARGE SCALE GENOMIC DNA]</scope>
    <source>
        <strain evidence="3 4">NIT-SL11</strain>
    </source>
</reference>
<dbReference type="PANTHER" id="PTHR13420:SF7">
    <property type="entry name" value="UPF0235 PROTEIN C15ORF40"/>
    <property type="match status" value="1"/>
</dbReference>
<keyword evidence="4" id="KW-1185">Reference proteome</keyword>
<name>A0ABN6VS94_9BACT</name>
<dbReference type="SMART" id="SM01152">
    <property type="entry name" value="DUF167"/>
    <property type="match status" value="1"/>
</dbReference>
<gene>
    <name evidence="3" type="ORF">GURASL_11650</name>
</gene>
<dbReference type="PANTHER" id="PTHR13420">
    <property type="entry name" value="UPF0235 PROTEIN C15ORF40"/>
    <property type="match status" value="1"/>
</dbReference>
<comment type="similarity">
    <text evidence="1 2">Belongs to the UPF0235 family.</text>
</comment>
<sequence length="103" mass="10939">MMSDPAFQGLNVSATADGVILPVHVQPRAAKNEICGVQGNELKLRLTSPPVEGEANKLCIEFLAKKLRIAKSCINIIGGEKSRHKLLAISGISPADLLPLLAK</sequence>
<dbReference type="RefSeq" id="WP_432613097.1">
    <property type="nucleotide sequence ID" value="NZ_AP027151.1"/>
</dbReference>
<dbReference type="Gene3D" id="3.30.1200.10">
    <property type="entry name" value="YggU-like"/>
    <property type="match status" value="1"/>
</dbReference>
<evidence type="ECO:0000313" key="3">
    <source>
        <dbReference type="EMBL" id="BDV42242.1"/>
    </source>
</evidence>
<evidence type="ECO:0000256" key="2">
    <source>
        <dbReference type="HAMAP-Rule" id="MF_00634"/>
    </source>
</evidence>
<organism evidence="3 4">
    <name type="scientific">Geotalea uraniireducens</name>
    <dbReference type="NCBI Taxonomy" id="351604"/>
    <lineage>
        <taxon>Bacteria</taxon>
        <taxon>Pseudomonadati</taxon>
        <taxon>Thermodesulfobacteriota</taxon>
        <taxon>Desulfuromonadia</taxon>
        <taxon>Geobacterales</taxon>
        <taxon>Geobacteraceae</taxon>
        <taxon>Geotalea</taxon>
    </lineage>
</organism>
<evidence type="ECO:0000313" key="4">
    <source>
        <dbReference type="Proteomes" id="UP001317705"/>
    </source>
</evidence>